<evidence type="ECO:0000313" key="2">
    <source>
        <dbReference type="Proteomes" id="UP000295507"/>
    </source>
</evidence>
<dbReference type="EMBL" id="SMBK01000016">
    <property type="protein sequence ID" value="TCU33334.1"/>
    <property type="molecule type" value="Genomic_DNA"/>
</dbReference>
<comment type="caution">
    <text evidence="1">The sequence shown here is derived from an EMBL/GenBank/DDBJ whole genome shotgun (WGS) entry which is preliminary data.</text>
</comment>
<protein>
    <submittedName>
        <fullName evidence="1">Uncharacterized protein</fullName>
    </submittedName>
</protein>
<gene>
    <name evidence="1" type="ORF">EV129_11692</name>
</gene>
<dbReference type="Proteomes" id="UP000295507">
    <property type="component" value="Unassembled WGS sequence"/>
</dbReference>
<organism evidence="1 2">
    <name type="scientific">Rhizobium azibense</name>
    <dbReference type="NCBI Taxonomy" id="1136135"/>
    <lineage>
        <taxon>Bacteria</taxon>
        <taxon>Pseudomonadati</taxon>
        <taxon>Pseudomonadota</taxon>
        <taxon>Alphaproteobacteria</taxon>
        <taxon>Hyphomicrobiales</taxon>
        <taxon>Rhizobiaceae</taxon>
        <taxon>Rhizobium/Agrobacterium group</taxon>
        <taxon>Rhizobium</taxon>
    </lineage>
</organism>
<evidence type="ECO:0000313" key="1">
    <source>
        <dbReference type="EMBL" id="TCU33334.1"/>
    </source>
</evidence>
<accession>A0A4R3RFH8</accession>
<reference evidence="1 2" key="1">
    <citation type="submission" date="2019-03" db="EMBL/GenBank/DDBJ databases">
        <title>Genomic Encyclopedia of Type Strains, Phase IV (KMG-V): Genome sequencing to study the core and pangenomes of soil and plant-associated prokaryotes.</title>
        <authorList>
            <person name="Whitman W."/>
        </authorList>
    </citation>
    <scope>NUCLEOTIDE SEQUENCE [LARGE SCALE GENOMIC DNA]</scope>
    <source>
        <strain evidence="1 2">IE4868</strain>
    </source>
</reference>
<proteinExistence type="predicted"/>
<sequence>MRRRALIALQPPRVKGEALILISSFADDWSNNGNGRASARPFPERLAAGSCRQPILMSLPSLTDWTAASASTSAARPSAPEGEIVASFSTAAMKLAISLA</sequence>
<dbReference type="AlphaFoldDB" id="A0A4R3RFH8"/>
<name>A0A4R3RFH8_9HYPH</name>